<dbReference type="Proteomes" id="UP001177260">
    <property type="component" value="Unassembled WGS sequence"/>
</dbReference>
<evidence type="ECO:0000313" key="1">
    <source>
        <dbReference type="EMBL" id="KAK1149728.1"/>
    </source>
</evidence>
<protein>
    <submittedName>
        <fullName evidence="1">Uncharacterized protein</fullName>
    </submittedName>
</protein>
<dbReference type="EMBL" id="JAOPJF010000003">
    <property type="protein sequence ID" value="KAK1149728.1"/>
    <property type="molecule type" value="Genomic_DNA"/>
</dbReference>
<keyword evidence="2" id="KW-1185">Reference proteome</keyword>
<accession>A0ACC3BFZ8</accession>
<comment type="caution">
    <text evidence="1">The sequence shown here is derived from an EMBL/GenBank/DDBJ whole genome shotgun (WGS) entry which is preliminary data.</text>
</comment>
<reference evidence="1 2" key="1">
    <citation type="journal article" date="2023" name="ACS Omega">
        <title>Identification of the Neoaspergillic Acid Biosynthesis Gene Cluster by Establishing an In Vitro CRISPR-Ribonucleoprotein Genetic System in Aspergillus melleus.</title>
        <authorList>
            <person name="Yuan B."/>
            <person name="Grau M.F."/>
            <person name="Murata R.M."/>
            <person name="Torok T."/>
            <person name="Venkateswaran K."/>
            <person name="Stajich J.E."/>
            <person name="Wang C.C.C."/>
        </authorList>
    </citation>
    <scope>NUCLEOTIDE SEQUENCE [LARGE SCALE GENOMIC DNA]</scope>
    <source>
        <strain evidence="1 2">IMV 1140</strain>
    </source>
</reference>
<sequence>MKFISLLALLPLVFAAPNKRASGFVWFGTNEAGAEFGQNNIPGVLGTDYIWPDLSTIRTLHDAGMNIFRVAFMMERLIPGQLTGTPDAKYLSDLKATVKGITDLGGHAIIDPHNFGRYYGNVISSTSDFAAFWTTVAKEFVNNDKVIFDTNNEYHTMDQTHVLNLNQAAINAIRATGATSQYIMVEGNSWSGAWTWVDVNDNMKALTDPNDKIIYEMHQYLDSDGSGTSDSCVSSTIGQERVAAATAWLKANGKKGFLGEFAGGANSVCQTAVQGMLSYLNQNTDVWLGAAWWAAGPWWGNYIFNMEPSSGTGYTSYLNLLKPYFVGGSGGPTTSATRTTTTATTTRTSTATTATSTAVAQQYEQCGGNNWAGPTVCVSPYNCQKVNDCLQHHIDSPQLTHTSAGKMSVVGKIQGALTSLSNENVLALANLNFDFSLFKMEPPPEFTGLGNALSARRKEDAEDGLYHRIARRLGALFEEVIPSTPELIRAYGKRVSEVSEAPGINPKGSKDDGLFENMVGADGTSIWAAATSGSGAIPMHLLACMLARMWKSDEATSIWVEIVEKRKQIIKEGCESLEPRHWASLLASQQEISRKDLAHWDASARAWLNRADEARAYQQTQLMLVVKNLDIDVGSVSGTYENVMDAWTLALTTVSSLIKGMPQRGHDGAVLLGLASWHLYPALNVLSLGRDLISLKDNLVPDAGILTLGLNAANPGPGEGVRWSLPLAHLRFYGEPVELTAIISKSAERLHMPDFLQVVLGCALAGWGYSTPRRADPIIQILAEMWAFLVRGKALILKDMNSCFEEIAHLEDEEKLETPKEVMDAQDMAKQDLERRMKVLDSVEIVRREPMSESISNEIHNMLKEKIDGLKEQIDDDRAALLRLEEILDEHNPTWPVLLARTAYEYTCAEGLKRDQYEMLQALGTRQSGFLGPPSQEAQPVFGLTDNRVISLISNNLEEQIELFRDLSKVLAIPNQLIIKYALADEFPGYLRTDSSTCGLATATVSNKRDYNGNILGGPCRWIAFEKEIDAASRQGLEEAWMSWRTQLGVRDAFDPFSQRISTSRTEYGSGFTWLKTQPYLAQEPPWMSESDTLSDDAGTLFHPLCGDLEYAALYFAGEYPGAPGKDLEAARAMSLSLAFKTDRVCITPTMTME</sequence>
<name>A0ACC3BFZ8_9EURO</name>
<organism evidence="1 2">
    <name type="scientific">Aspergillus melleus</name>
    <dbReference type="NCBI Taxonomy" id="138277"/>
    <lineage>
        <taxon>Eukaryota</taxon>
        <taxon>Fungi</taxon>
        <taxon>Dikarya</taxon>
        <taxon>Ascomycota</taxon>
        <taxon>Pezizomycotina</taxon>
        <taxon>Eurotiomycetes</taxon>
        <taxon>Eurotiomycetidae</taxon>
        <taxon>Eurotiales</taxon>
        <taxon>Aspergillaceae</taxon>
        <taxon>Aspergillus</taxon>
        <taxon>Aspergillus subgen. Circumdati</taxon>
    </lineage>
</organism>
<gene>
    <name evidence="1" type="ORF">N8T08_005282</name>
</gene>
<proteinExistence type="predicted"/>
<evidence type="ECO:0000313" key="2">
    <source>
        <dbReference type="Proteomes" id="UP001177260"/>
    </source>
</evidence>